<dbReference type="PROSITE" id="PS51257">
    <property type="entry name" value="PROKAR_LIPOPROTEIN"/>
    <property type="match status" value="1"/>
</dbReference>
<evidence type="ECO:0000256" key="9">
    <source>
        <dbReference type="ARBA" id="ARBA00023316"/>
    </source>
</evidence>
<reference evidence="14 15" key="1">
    <citation type="journal article" date="2018" name="Aquat. Microb. Ecol.">
        <title>Gammaproteobacterial methanotrophs dominate.</title>
        <authorList>
            <person name="Rissanen A.J."/>
            <person name="Saarenheimo J."/>
            <person name="Tiirola M."/>
            <person name="Peura S."/>
            <person name="Aalto S.L."/>
            <person name="Karvinen A."/>
            <person name="Nykanen H."/>
        </authorList>
    </citation>
    <scope>NUCLEOTIDE SEQUENCE [LARGE SCALE GENOMIC DNA]</scope>
    <source>
        <strain evidence="14">AMbin10</strain>
    </source>
</reference>
<dbReference type="Pfam" id="PF08291">
    <property type="entry name" value="Peptidase_M15_3"/>
    <property type="match status" value="1"/>
</dbReference>
<dbReference type="EMBL" id="QJPH01000406">
    <property type="protein sequence ID" value="PZN74984.1"/>
    <property type="molecule type" value="Genomic_DNA"/>
</dbReference>
<evidence type="ECO:0000256" key="11">
    <source>
        <dbReference type="ARBA" id="ARBA00093666"/>
    </source>
</evidence>
<keyword evidence="4" id="KW-0479">Metal-binding</keyword>
<dbReference type="InterPro" id="IPR013230">
    <property type="entry name" value="Peptidase_M15A_C"/>
</dbReference>
<keyword evidence="7" id="KW-0862">Zinc</keyword>
<protein>
    <recommendedName>
        <fullName evidence="11">Murein endopeptidase K</fullName>
    </recommendedName>
</protein>
<gene>
    <name evidence="14" type="ORF">DM484_19865</name>
</gene>
<dbReference type="GO" id="GO:0006508">
    <property type="term" value="P:proteolysis"/>
    <property type="evidence" value="ECO:0007669"/>
    <property type="project" value="UniProtKB-KW"/>
</dbReference>
<evidence type="ECO:0000313" key="14">
    <source>
        <dbReference type="EMBL" id="PZN74984.1"/>
    </source>
</evidence>
<dbReference type="InterPro" id="IPR010275">
    <property type="entry name" value="MepK"/>
</dbReference>
<sequence>MNRRVFLQCVAAGAAACALDWPGPAVAGNPPPRALWLLRGKEWGLLDIEAERDYRTACWLLRDTLKGQTAQASLRLLQTAAWMQAFLALYQVHRPFVVHSGFRTRFTNELAGGAKASLHMLDPQGFFHAMDIHMDGISPEYLGRLAALARQGGVGFYTDRKNGFVHIDDGRVRYWRG</sequence>
<comment type="cofactor">
    <cofactor evidence="1">
        <name>Zn(2+)</name>
        <dbReference type="ChEBI" id="CHEBI:29105"/>
    </cofactor>
</comment>
<dbReference type="InterPro" id="IPR009045">
    <property type="entry name" value="Zn_M74/Hedgehog-like"/>
</dbReference>
<keyword evidence="8" id="KW-0482">Metalloprotease</keyword>
<evidence type="ECO:0000256" key="6">
    <source>
        <dbReference type="ARBA" id="ARBA00022801"/>
    </source>
</evidence>
<feature type="signal peptide" evidence="12">
    <location>
        <begin position="1"/>
        <end position="27"/>
    </location>
</feature>
<evidence type="ECO:0000256" key="3">
    <source>
        <dbReference type="ARBA" id="ARBA00022670"/>
    </source>
</evidence>
<comment type="caution">
    <text evidence="14">The sequence shown here is derived from an EMBL/GenBank/DDBJ whole genome shotgun (WGS) entry which is preliminary data.</text>
</comment>
<dbReference type="GO" id="GO:0046872">
    <property type="term" value="F:metal ion binding"/>
    <property type="evidence" value="ECO:0007669"/>
    <property type="project" value="UniProtKB-KW"/>
</dbReference>
<evidence type="ECO:0000313" key="15">
    <source>
        <dbReference type="Proteomes" id="UP000249396"/>
    </source>
</evidence>
<dbReference type="SUPFAM" id="SSF55166">
    <property type="entry name" value="Hedgehog/DD-peptidase"/>
    <property type="match status" value="1"/>
</dbReference>
<keyword evidence="6" id="KW-0378">Hydrolase</keyword>
<dbReference type="PANTHER" id="PTHR37425:SF1">
    <property type="entry name" value="OUTER MEMBRANE PROTEIN"/>
    <property type="match status" value="1"/>
</dbReference>
<evidence type="ECO:0000256" key="5">
    <source>
        <dbReference type="ARBA" id="ARBA00022729"/>
    </source>
</evidence>
<keyword evidence="9" id="KW-0961">Cell wall biogenesis/degradation</keyword>
<dbReference type="Gene3D" id="3.30.1380.10">
    <property type="match status" value="1"/>
</dbReference>
<evidence type="ECO:0000256" key="7">
    <source>
        <dbReference type="ARBA" id="ARBA00022833"/>
    </source>
</evidence>
<dbReference type="AlphaFoldDB" id="A0A2W4SQB6"/>
<accession>A0A2W4SQB6</accession>
<evidence type="ECO:0000259" key="13">
    <source>
        <dbReference type="Pfam" id="PF08291"/>
    </source>
</evidence>
<proteinExistence type="inferred from homology"/>
<dbReference type="GO" id="GO:0071555">
    <property type="term" value="P:cell wall organization"/>
    <property type="evidence" value="ECO:0007669"/>
    <property type="project" value="UniProtKB-KW"/>
</dbReference>
<keyword evidence="5 12" id="KW-0732">Signal</keyword>
<evidence type="ECO:0000256" key="8">
    <source>
        <dbReference type="ARBA" id="ARBA00023049"/>
    </source>
</evidence>
<evidence type="ECO:0000256" key="4">
    <source>
        <dbReference type="ARBA" id="ARBA00022723"/>
    </source>
</evidence>
<dbReference type="Proteomes" id="UP000249396">
    <property type="component" value="Unassembled WGS sequence"/>
</dbReference>
<feature type="chain" id="PRO_5016146731" description="Murein endopeptidase K" evidence="12">
    <location>
        <begin position="28"/>
        <end position="177"/>
    </location>
</feature>
<organism evidence="14 15">
    <name type="scientific">Candidatus Methylumidiphilus alinenensis</name>
    <dbReference type="NCBI Taxonomy" id="2202197"/>
    <lineage>
        <taxon>Bacteria</taxon>
        <taxon>Pseudomonadati</taxon>
        <taxon>Pseudomonadota</taxon>
        <taxon>Gammaproteobacteria</taxon>
        <taxon>Methylococcales</taxon>
        <taxon>Candidatus Methylumidiphilus</taxon>
    </lineage>
</organism>
<dbReference type="PANTHER" id="PTHR37425">
    <property type="match status" value="1"/>
</dbReference>
<evidence type="ECO:0000256" key="10">
    <source>
        <dbReference type="ARBA" id="ARBA00093448"/>
    </source>
</evidence>
<keyword evidence="3" id="KW-0645">Protease</keyword>
<evidence type="ECO:0000256" key="1">
    <source>
        <dbReference type="ARBA" id="ARBA00001947"/>
    </source>
</evidence>
<evidence type="ECO:0000256" key="12">
    <source>
        <dbReference type="SAM" id="SignalP"/>
    </source>
</evidence>
<comment type="similarity">
    <text evidence="10">Belongs to the peptidase M15 family.</text>
</comment>
<name>A0A2W4SQB6_9GAMM</name>
<evidence type="ECO:0000256" key="2">
    <source>
        <dbReference type="ARBA" id="ARBA00004776"/>
    </source>
</evidence>
<feature type="domain" description="Peptidase M15A C-terminal" evidence="13">
    <location>
        <begin position="72"/>
        <end position="168"/>
    </location>
</feature>
<comment type="pathway">
    <text evidence="2">Cell wall biogenesis; cell wall polysaccharide biosynthesis.</text>
</comment>
<dbReference type="GO" id="GO:0008237">
    <property type="term" value="F:metallopeptidase activity"/>
    <property type="evidence" value="ECO:0007669"/>
    <property type="project" value="UniProtKB-KW"/>
</dbReference>